<dbReference type="EMBL" id="CDMY01000086">
    <property type="protein sequence ID" value="CEL92529.1"/>
    <property type="molecule type" value="Genomic_DNA"/>
</dbReference>
<protein>
    <recommendedName>
        <fullName evidence="4">WAP domain-containing protein</fullName>
    </recommendedName>
</protein>
<evidence type="ECO:0000313" key="2">
    <source>
        <dbReference type="EMBL" id="CEL92529.1"/>
    </source>
</evidence>
<keyword evidence="3" id="KW-1185">Reference proteome</keyword>
<feature type="chain" id="PRO_5005187386" description="WAP domain-containing protein" evidence="1">
    <location>
        <begin position="18"/>
        <end position="110"/>
    </location>
</feature>
<evidence type="ECO:0000313" key="3">
    <source>
        <dbReference type="Proteomes" id="UP000041254"/>
    </source>
</evidence>
<dbReference type="InParanoid" id="A0A0G4EB87"/>
<reference evidence="2 3" key="1">
    <citation type="submission" date="2014-11" db="EMBL/GenBank/DDBJ databases">
        <authorList>
            <person name="Zhu J."/>
            <person name="Qi W."/>
            <person name="Song R."/>
        </authorList>
    </citation>
    <scope>NUCLEOTIDE SEQUENCE [LARGE SCALE GENOMIC DNA]</scope>
</reference>
<name>A0A0G4EB87_VITBC</name>
<dbReference type="Proteomes" id="UP000041254">
    <property type="component" value="Unassembled WGS sequence"/>
</dbReference>
<feature type="signal peptide" evidence="1">
    <location>
        <begin position="1"/>
        <end position="17"/>
    </location>
</feature>
<dbReference type="AlphaFoldDB" id="A0A0G4EB87"/>
<evidence type="ECO:0000256" key="1">
    <source>
        <dbReference type="SAM" id="SignalP"/>
    </source>
</evidence>
<sequence length="110" mass="11363">MRICLFLLAIILLGARCEDSQVGVVHQELAKGKHPSLRSLQGGGYIGGDRDGVGPAAAFGGCGPAGAECFDDTECCSFACTSGAGSTAGFCTPTREDLLNDPSSLRERRP</sequence>
<proteinExistence type="predicted"/>
<accession>A0A0G4EB87</accession>
<evidence type="ECO:0008006" key="4">
    <source>
        <dbReference type="Google" id="ProtNLM"/>
    </source>
</evidence>
<keyword evidence="1" id="KW-0732">Signal</keyword>
<dbReference type="VEuPathDB" id="CryptoDB:Vbra_4694"/>
<gene>
    <name evidence="2" type="ORF">Vbra_4694</name>
</gene>
<organism evidence="2 3">
    <name type="scientific">Vitrella brassicaformis (strain CCMP3155)</name>
    <dbReference type="NCBI Taxonomy" id="1169540"/>
    <lineage>
        <taxon>Eukaryota</taxon>
        <taxon>Sar</taxon>
        <taxon>Alveolata</taxon>
        <taxon>Colpodellida</taxon>
        <taxon>Vitrellaceae</taxon>
        <taxon>Vitrella</taxon>
    </lineage>
</organism>